<evidence type="ECO:0000313" key="6">
    <source>
        <dbReference type="Proteomes" id="UP001178508"/>
    </source>
</evidence>
<evidence type="ECO:0000259" key="4">
    <source>
        <dbReference type="PROSITE" id="PS50835"/>
    </source>
</evidence>
<organism evidence="5 6">
    <name type="scientific">Xyrichtys novacula</name>
    <name type="common">Pearly razorfish</name>
    <name type="synonym">Hemipteronotus novacula</name>
    <dbReference type="NCBI Taxonomy" id="13765"/>
    <lineage>
        <taxon>Eukaryota</taxon>
        <taxon>Metazoa</taxon>
        <taxon>Chordata</taxon>
        <taxon>Craniata</taxon>
        <taxon>Vertebrata</taxon>
        <taxon>Euteleostomi</taxon>
        <taxon>Actinopterygii</taxon>
        <taxon>Neopterygii</taxon>
        <taxon>Teleostei</taxon>
        <taxon>Neoteleostei</taxon>
        <taxon>Acanthomorphata</taxon>
        <taxon>Eupercaria</taxon>
        <taxon>Labriformes</taxon>
        <taxon>Labridae</taxon>
        <taxon>Xyrichtys</taxon>
    </lineage>
</organism>
<dbReference type="InterPro" id="IPR013783">
    <property type="entry name" value="Ig-like_fold"/>
</dbReference>
<dbReference type="GO" id="GO:0002376">
    <property type="term" value="P:immune system process"/>
    <property type="evidence" value="ECO:0007669"/>
    <property type="project" value="UniProtKB-KW"/>
</dbReference>
<dbReference type="SMART" id="SM00409">
    <property type="entry name" value="IG"/>
    <property type="match status" value="1"/>
</dbReference>
<dbReference type="PANTHER" id="PTHR23268:SF102">
    <property type="entry name" value="IMMUNOGLOBULIN V-SET DOMAIN-CONTAINING PROTEIN"/>
    <property type="match status" value="1"/>
</dbReference>
<dbReference type="InterPro" id="IPR007110">
    <property type="entry name" value="Ig-like_dom"/>
</dbReference>
<dbReference type="Pfam" id="PF07686">
    <property type="entry name" value="V-set"/>
    <property type="match status" value="1"/>
</dbReference>
<dbReference type="GO" id="GO:0005886">
    <property type="term" value="C:plasma membrane"/>
    <property type="evidence" value="ECO:0007669"/>
    <property type="project" value="TreeGrafter"/>
</dbReference>
<evidence type="ECO:0000256" key="3">
    <source>
        <dbReference type="SAM" id="SignalP"/>
    </source>
</evidence>
<dbReference type="Proteomes" id="UP001178508">
    <property type="component" value="Chromosome 15"/>
</dbReference>
<dbReference type="SUPFAM" id="SSF48726">
    <property type="entry name" value="Immunoglobulin"/>
    <property type="match status" value="1"/>
</dbReference>
<evidence type="ECO:0000256" key="1">
    <source>
        <dbReference type="ARBA" id="ARBA00022729"/>
    </source>
</evidence>
<keyword evidence="6" id="KW-1185">Reference proteome</keyword>
<dbReference type="PANTHER" id="PTHR23268">
    <property type="entry name" value="T-CELL RECEPTOR BETA CHAIN"/>
    <property type="match status" value="1"/>
</dbReference>
<dbReference type="InterPro" id="IPR013106">
    <property type="entry name" value="Ig_V-set"/>
</dbReference>
<dbReference type="EMBL" id="OY660878">
    <property type="protein sequence ID" value="CAJ1074724.1"/>
    <property type="molecule type" value="Genomic_DNA"/>
</dbReference>
<feature type="signal peptide" evidence="3">
    <location>
        <begin position="1"/>
        <end position="21"/>
    </location>
</feature>
<reference evidence="5" key="1">
    <citation type="submission" date="2023-08" db="EMBL/GenBank/DDBJ databases">
        <authorList>
            <person name="Alioto T."/>
            <person name="Alioto T."/>
            <person name="Gomez Garrido J."/>
        </authorList>
    </citation>
    <scope>NUCLEOTIDE SEQUENCE</scope>
</reference>
<sequence>MNHNMIVLLLINHVIIYLASGSSLSEKITQTPDNIHRKQGETAKFNCSHEIDNYNNILWYKQSDGQLKFLRYMYRKSPDEEKDPNVKIEGSAAKGKTCTLTILKVDLNSSAVYFCAASLHSLTYRCSSIQKPSSAHINSSL</sequence>
<evidence type="ECO:0000256" key="2">
    <source>
        <dbReference type="ARBA" id="ARBA00022859"/>
    </source>
</evidence>
<dbReference type="InterPro" id="IPR003599">
    <property type="entry name" value="Ig_sub"/>
</dbReference>
<dbReference type="InterPro" id="IPR050413">
    <property type="entry name" value="TCR_beta_variable"/>
</dbReference>
<feature type="chain" id="PRO_5043505585" evidence="3">
    <location>
        <begin position="22"/>
        <end position="141"/>
    </location>
</feature>
<keyword evidence="2" id="KW-0391">Immunity</keyword>
<keyword evidence="1 3" id="KW-0732">Signal</keyword>
<dbReference type="Gene3D" id="2.60.40.10">
    <property type="entry name" value="Immunoglobulins"/>
    <property type="match status" value="1"/>
</dbReference>
<protein>
    <submittedName>
        <fullName evidence="5">Uncharacterized protein LOC117806523</fullName>
    </submittedName>
</protein>
<dbReference type="PROSITE" id="PS50835">
    <property type="entry name" value="IG_LIKE"/>
    <property type="match status" value="1"/>
</dbReference>
<gene>
    <name evidence="5" type="ORF">XNOV1_A015301</name>
</gene>
<dbReference type="AlphaFoldDB" id="A0AAV1GQ65"/>
<proteinExistence type="predicted"/>
<accession>A0AAV1GQ65</accession>
<dbReference type="GO" id="GO:0007166">
    <property type="term" value="P:cell surface receptor signaling pathway"/>
    <property type="evidence" value="ECO:0007669"/>
    <property type="project" value="TreeGrafter"/>
</dbReference>
<evidence type="ECO:0000313" key="5">
    <source>
        <dbReference type="EMBL" id="CAJ1074724.1"/>
    </source>
</evidence>
<name>A0AAV1GQ65_XYRNO</name>
<feature type="domain" description="Ig-like" evidence="4">
    <location>
        <begin position="26"/>
        <end position="138"/>
    </location>
</feature>
<dbReference type="InterPro" id="IPR036179">
    <property type="entry name" value="Ig-like_dom_sf"/>
</dbReference>